<gene>
    <name evidence="1" type="ORF">NCTC11532_02372</name>
</gene>
<dbReference type="RefSeq" id="WP_031563720.1">
    <property type="nucleotide sequence ID" value="NZ_CAAAIS010000004.1"/>
</dbReference>
<evidence type="ECO:0000313" key="2">
    <source>
        <dbReference type="Proteomes" id="UP000255297"/>
    </source>
</evidence>
<dbReference type="Proteomes" id="UP000255297">
    <property type="component" value="Unassembled WGS sequence"/>
</dbReference>
<dbReference type="AlphaFoldDB" id="A0A378LWD5"/>
<reference evidence="1 2" key="1">
    <citation type="submission" date="2018-06" db="EMBL/GenBank/DDBJ databases">
        <authorList>
            <consortium name="Pathogen Informatics"/>
            <person name="Doyle S."/>
        </authorList>
    </citation>
    <scope>NUCLEOTIDE SEQUENCE [LARGE SCALE GENOMIC DNA]</scope>
    <source>
        <strain evidence="1 2">NCTC11532</strain>
    </source>
</reference>
<dbReference type="OrthoDB" id="5652253at2"/>
<accession>A0A378LWD5</accession>
<name>A0A378LWD5_9GAMM</name>
<dbReference type="STRING" id="1122170.GCA_000701265_02683"/>
<keyword evidence="2" id="KW-1185">Reference proteome</keyword>
<evidence type="ECO:0000313" key="1">
    <source>
        <dbReference type="EMBL" id="STY30364.1"/>
    </source>
</evidence>
<protein>
    <submittedName>
        <fullName evidence="1">Uncharacterized protein</fullName>
    </submittedName>
</protein>
<dbReference type="EMBL" id="UGPB01000001">
    <property type="protein sequence ID" value="STY30364.1"/>
    <property type="molecule type" value="Genomic_DNA"/>
</dbReference>
<sequence length="532" mass="60160">MRAINKTAASLRTKLGANLRMTKAIPQTLQKFFPFTPFQHPLASVMQGSFKRSQLSSMHIEEEEFNLIQQLHESNKFYILEDHNKILKQFFSAKQNEDTPLGHLYQNMDYSEFLSRLVTKKFKAVYSDGRLVMPRDHTEEFAKTYQQRKEKYKSSRKLLETIGTTEDDLLYKEYLSLEEASVSPLIVPHAYFLPLSDGRRIEFSPILHGLNLQGGNLFDEWNHAHPYPVSISYLAAPEFRNCLSLQYDVLACVHFKSLNGEAEHFVSRQAIAVQQPGFSTVLPAIYGNDNALSNSDNTTSNTITFHSPIFGKGLFYVDAYKNRLKHNLHQLFLLANLNLNEEGTITVKGMSLGAFAIQELLYPMESIFYSALEETLAELDLPKIKKINLINFPSALEHFRDPDDREYALLVGHISNTRTINVHGRTIEINTCVGAPLAAQSDKNLATHICGDSLSFPGNEAHAGIPPKVSSDDSVMHYAGACYAMTKDIESSLENVQKKMHVISGNRVTLFGRSPDKIEREVSEQKNKFTLT</sequence>
<proteinExistence type="predicted"/>
<organism evidence="1 2">
    <name type="scientific">Legionella wadsworthii</name>
    <dbReference type="NCBI Taxonomy" id="28088"/>
    <lineage>
        <taxon>Bacteria</taxon>
        <taxon>Pseudomonadati</taxon>
        <taxon>Pseudomonadota</taxon>
        <taxon>Gammaproteobacteria</taxon>
        <taxon>Legionellales</taxon>
        <taxon>Legionellaceae</taxon>
        <taxon>Legionella</taxon>
    </lineage>
</organism>